<accession>A0ABT7Y748</accession>
<name>A0ABT7Y748_9VIBR</name>
<dbReference type="Proteomes" id="UP001169719">
    <property type="component" value="Unassembled WGS sequence"/>
</dbReference>
<evidence type="ECO:0000256" key="1">
    <source>
        <dbReference type="SAM" id="MobiDB-lite"/>
    </source>
</evidence>
<reference evidence="2" key="1">
    <citation type="submission" date="2024-05" db="EMBL/GenBank/DDBJ databases">
        <title>Genome Sequences of Four Agar- Degrading Marine Bacteria.</title>
        <authorList>
            <person name="Phillips E.K."/>
            <person name="Shaffer J.C."/>
            <person name="Henson M.W."/>
            <person name="Temperton B."/>
            <person name="Thrash C.J."/>
            <person name="Martin M.O."/>
        </authorList>
    </citation>
    <scope>NUCLEOTIDE SEQUENCE</scope>
    <source>
        <strain evidence="2">EKP203</strain>
    </source>
</reference>
<dbReference type="RefSeq" id="WP_289963980.1">
    <property type="nucleotide sequence ID" value="NZ_JAUEOZ010000003.1"/>
</dbReference>
<gene>
    <name evidence="2" type="ORF">QWJ08_20965</name>
</gene>
<feature type="region of interest" description="Disordered" evidence="1">
    <location>
        <begin position="1"/>
        <end position="60"/>
    </location>
</feature>
<feature type="compositionally biased region" description="Polar residues" evidence="1">
    <location>
        <begin position="39"/>
        <end position="60"/>
    </location>
</feature>
<evidence type="ECO:0000313" key="2">
    <source>
        <dbReference type="EMBL" id="MDN2483827.1"/>
    </source>
</evidence>
<dbReference type="Pfam" id="PF08900">
    <property type="entry name" value="AcaB"/>
    <property type="match status" value="1"/>
</dbReference>
<evidence type="ECO:0000313" key="3">
    <source>
        <dbReference type="Proteomes" id="UP001169719"/>
    </source>
</evidence>
<keyword evidence="3" id="KW-1185">Reference proteome</keyword>
<comment type="caution">
    <text evidence="2">The sequence shown here is derived from an EMBL/GenBank/DDBJ whole genome shotgun (WGS) entry which is preliminary data.</text>
</comment>
<sequence length="334" mass="37626">MTELLNIVQQGDQETAPEVAKSELPKAAPTTPPKADEAPSSQANETASQEGGKTGVSNVNMDHYGLDEIRQLKPRPSPKRSALKIGFYTVDAAKLLIDQRRENKRLNKVNYQKGLEGFDRNLTKLLNPIRDDNPFADSVLLDLEDRLETITEEVATQSSNVEQQIEATFKAHNASVQYKKNDYITELEPKFNHAITMRLVWLVKEIDQFWHLLELAQSNAILTARSVQAYKHQTSKNFRSILHLPDRFHFKVVTRNDIAHKTKTGIKALEDLLNPRNSNSLRPEVLLMTRRSAFAPPVTARRNGNIDDIKDKLSEIAEMLDNTVLPGAKEAATV</sequence>
<organism evidence="2 3">
    <name type="scientific">Vibrio agarivorans</name>
    <dbReference type="NCBI Taxonomy" id="153622"/>
    <lineage>
        <taxon>Bacteria</taxon>
        <taxon>Pseudomonadati</taxon>
        <taxon>Pseudomonadota</taxon>
        <taxon>Gammaproteobacteria</taxon>
        <taxon>Vibrionales</taxon>
        <taxon>Vibrionaceae</taxon>
        <taxon>Vibrio</taxon>
    </lineage>
</organism>
<protein>
    <submittedName>
        <fullName evidence="2">AcaB family transcriptional regulator</fullName>
    </submittedName>
</protein>
<dbReference type="EMBL" id="JAUEOZ010000003">
    <property type="protein sequence ID" value="MDN2483827.1"/>
    <property type="molecule type" value="Genomic_DNA"/>
</dbReference>
<proteinExistence type="predicted"/>
<dbReference type="InterPro" id="IPR014996">
    <property type="entry name" value="AcaB"/>
</dbReference>